<proteinExistence type="predicted"/>
<evidence type="ECO:0000313" key="2">
    <source>
        <dbReference type="EMBL" id="KAF2213425.1"/>
    </source>
</evidence>
<reference evidence="2" key="1">
    <citation type="journal article" date="2020" name="Stud. Mycol.">
        <title>101 Dothideomycetes genomes: a test case for predicting lifestyles and emergence of pathogens.</title>
        <authorList>
            <person name="Haridas S."/>
            <person name="Albert R."/>
            <person name="Binder M."/>
            <person name="Bloem J."/>
            <person name="Labutti K."/>
            <person name="Salamov A."/>
            <person name="Andreopoulos B."/>
            <person name="Baker S."/>
            <person name="Barry K."/>
            <person name="Bills G."/>
            <person name="Bluhm B."/>
            <person name="Cannon C."/>
            <person name="Castanera R."/>
            <person name="Culley D."/>
            <person name="Daum C."/>
            <person name="Ezra D."/>
            <person name="Gonzalez J."/>
            <person name="Henrissat B."/>
            <person name="Kuo A."/>
            <person name="Liang C."/>
            <person name="Lipzen A."/>
            <person name="Lutzoni F."/>
            <person name="Magnuson J."/>
            <person name="Mondo S."/>
            <person name="Nolan M."/>
            <person name="Ohm R."/>
            <person name="Pangilinan J."/>
            <person name="Park H.-J."/>
            <person name="Ramirez L."/>
            <person name="Alfaro M."/>
            <person name="Sun H."/>
            <person name="Tritt A."/>
            <person name="Yoshinaga Y."/>
            <person name="Zwiers L.-H."/>
            <person name="Turgeon B."/>
            <person name="Goodwin S."/>
            <person name="Spatafora J."/>
            <person name="Crous P."/>
            <person name="Grigoriev I."/>
        </authorList>
    </citation>
    <scope>NUCLEOTIDE SEQUENCE</scope>
    <source>
        <strain evidence="2">SCOH1-5</strain>
    </source>
</reference>
<dbReference type="Proteomes" id="UP000799539">
    <property type="component" value="Unassembled WGS sequence"/>
</dbReference>
<dbReference type="OrthoDB" id="3872446at2759"/>
<organism evidence="2 3">
    <name type="scientific">Cercospora zeae-maydis SCOH1-5</name>
    <dbReference type="NCBI Taxonomy" id="717836"/>
    <lineage>
        <taxon>Eukaryota</taxon>
        <taxon>Fungi</taxon>
        <taxon>Dikarya</taxon>
        <taxon>Ascomycota</taxon>
        <taxon>Pezizomycotina</taxon>
        <taxon>Dothideomycetes</taxon>
        <taxon>Dothideomycetidae</taxon>
        <taxon>Mycosphaerellales</taxon>
        <taxon>Mycosphaerellaceae</taxon>
        <taxon>Cercospora</taxon>
    </lineage>
</organism>
<dbReference type="EMBL" id="ML992670">
    <property type="protein sequence ID" value="KAF2213425.1"/>
    <property type="molecule type" value="Genomic_DNA"/>
</dbReference>
<dbReference type="AlphaFoldDB" id="A0A6A6FJ11"/>
<evidence type="ECO:0000256" key="1">
    <source>
        <dbReference type="SAM" id="MobiDB-lite"/>
    </source>
</evidence>
<name>A0A6A6FJ11_9PEZI</name>
<feature type="compositionally biased region" description="Polar residues" evidence="1">
    <location>
        <begin position="151"/>
        <end position="160"/>
    </location>
</feature>
<accession>A0A6A6FJ11</accession>
<evidence type="ECO:0000313" key="3">
    <source>
        <dbReference type="Proteomes" id="UP000799539"/>
    </source>
</evidence>
<feature type="region of interest" description="Disordered" evidence="1">
    <location>
        <begin position="85"/>
        <end position="179"/>
    </location>
</feature>
<protein>
    <submittedName>
        <fullName evidence="2">Uncharacterized protein</fullName>
    </submittedName>
</protein>
<feature type="compositionally biased region" description="Low complexity" evidence="1">
    <location>
        <begin position="104"/>
        <end position="129"/>
    </location>
</feature>
<sequence>MSVHNNAPGTNFRHPLELPAGAAADTNCPSAFCTALFPSLHPPHPPSFIPAARTPFCIPTPFTAQPHHDAPPYTAIMADPAMDDEDLFADLYDGDDTTNEAPGAPTKTAPDPQAAADAAADDFLTQQAAEPAVESHQGNGANAQQEQQSSYDQNMSNQQTEFRDPTPDNRPLIGTKEDG</sequence>
<feature type="compositionally biased region" description="Low complexity" evidence="1">
    <location>
        <begin position="137"/>
        <end position="150"/>
    </location>
</feature>
<keyword evidence="3" id="KW-1185">Reference proteome</keyword>
<gene>
    <name evidence="2" type="ORF">CERZMDRAFT_83602</name>
</gene>
<feature type="compositionally biased region" description="Acidic residues" evidence="1">
    <location>
        <begin position="85"/>
        <end position="98"/>
    </location>
</feature>